<accession>A0A0C3HDM3</accession>
<proteinExistence type="inferred from homology"/>
<reference evidence="7 8" key="1">
    <citation type="submission" date="2014-04" db="EMBL/GenBank/DDBJ databases">
        <authorList>
            <consortium name="DOE Joint Genome Institute"/>
            <person name="Kuo A."/>
            <person name="Martino E."/>
            <person name="Perotto S."/>
            <person name="Kohler A."/>
            <person name="Nagy L.G."/>
            <person name="Floudas D."/>
            <person name="Copeland A."/>
            <person name="Barry K.W."/>
            <person name="Cichocki N."/>
            <person name="Veneault-Fourrey C."/>
            <person name="LaButti K."/>
            <person name="Lindquist E.A."/>
            <person name="Lipzen A."/>
            <person name="Lundell T."/>
            <person name="Morin E."/>
            <person name="Murat C."/>
            <person name="Sun H."/>
            <person name="Tunlid A."/>
            <person name="Henrissat B."/>
            <person name="Grigoriev I.V."/>
            <person name="Hibbett D.S."/>
            <person name="Martin F."/>
            <person name="Nordberg H.P."/>
            <person name="Cantor M.N."/>
            <person name="Hua S.X."/>
        </authorList>
    </citation>
    <scope>NUCLEOTIDE SEQUENCE [LARGE SCALE GENOMIC DNA]</scope>
    <source>
        <strain evidence="7 8">Zn</strain>
    </source>
</reference>
<dbReference type="STRING" id="913774.A0A0C3HDM3"/>
<evidence type="ECO:0000313" key="7">
    <source>
        <dbReference type="EMBL" id="KIN01310.1"/>
    </source>
</evidence>
<dbReference type="PANTHER" id="PTHR14097:SF7">
    <property type="entry name" value="OXIDOREDUCTASE HTATIP2"/>
    <property type="match status" value="1"/>
</dbReference>
<reference evidence="8" key="2">
    <citation type="submission" date="2015-01" db="EMBL/GenBank/DDBJ databases">
        <title>Evolutionary Origins and Diversification of the Mycorrhizal Mutualists.</title>
        <authorList>
            <consortium name="DOE Joint Genome Institute"/>
            <consortium name="Mycorrhizal Genomics Consortium"/>
            <person name="Kohler A."/>
            <person name="Kuo A."/>
            <person name="Nagy L.G."/>
            <person name="Floudas D."/>
            <person name="Copeland A."/>
            <person name="Barry K.W."/>
            <person name="Cichocki N."/>
            <person name="Veneault-Fourrey C."/>
            <person name="LaButti K."/>
            <person name="Lindquist E.A."/>
            <person name="Lipzen A."/>
            <person name="Lundell T."/>
            <person name="Morin E."/>
            <person name="Murat C."/>
            <person name="Riley R."/>
            <person name="Ohm R."/>
            <person name="Sun H."/>
            <person name="Tunlid A."/>
            <person name="Henrissat B."/>
            <person name="Grigoriev I.V."/>
            <person name="Hibbett D.S."/>
            <person name="Martin F."/>
        </authorList>
    </citation>
    <scope>NUCLEOTIDE SEQUENCE [LARGE SCALE GENOMIC DNA]</scope>
    <source>
        <strain evidence="8">Zn</strain>
    </source>
</reference>
<evidence type="ECO:0000256" key="4">
    <source>
        <dbReference type="ARBA" id="ARBA00022946"/>
    </source>
</evidence>
<comment type="subcellular location">
    <subcellularLocation>
        <location evidence="1">Mitochondrion outer membrane</location>
        <topology evidence="1">Peripheral membrane protein</topology>
    </subcellularLocation>
</comment>
<dbReference type="GO" id="GO:0051170">
    <property type="term" value="P:import into nucleus"/>
    <property type="evidence" value="ECO:0007669"/>
    <property type="project" value="TreeGrafter"/>
</dbReference>
<dbReference type="Proteomes" id="UP000054321">
    <property type="component" value="Unassembled WGS sequence"/>
</dbReference>
<dbReference type="Pfam" id="PF08732">
    <property type="entry name" value="HIM1"/>
    <property type="match status" value="1"/>
</dbReference>
<dbReference type="HOGENOM" id="CLU_071330_3_0_1"/>
<keyword evidence="4" id="KW-0809">Transit peptide</keyword>
<protein>
    <recommendedName>
        <fullName evidence="9">NAD(P)-binding domain-containing protein</fullName>
    </recommendedName>
</protein>
<keyword evidence="8" id="KW-1185">Reference proteome</keyword>
<dbReference type="FunFam" id="3.40.50.720:FF:000366">
    <property type="entry name" value="Protein FMP52, mitochondrial"/>
    <property type="match status" value="1"/>
</dbReference>
<keyword evidence="3" id="KW-1000">Mitochondrion outer membrane</keyword>
<organism evidence="7 8">
    <name type="scientific">Oidiodendron maius (strain Zn)</name>
    <dbReference type="NCBI Taxonomy" id="913774"/>
    <lineage>
        <taxon>Eukaryota</taxon>
        <taxon>Fungi</taxon>
        <taxon>Dikarya</taxon>
        <taxon>Ascomycota</taxon>
        <taxon>Pezizomycotina</taxon>
        <taxon>Leotiomycetes</taxon>
        <taxon>Leotiomycetes incertae sedis</taxon>
        <taxon>Myxotrichaceae</taxon>
        <taxon>Oidiodendron</taxon>
    </lineage>
</organism>
<dbReference type="InterPro" id="IPR014843">
    <property type="entry name" value="Him1/Fmp52"/>
</dbReference>
<comment type="similarity">
    <text evidence="2">Belongs to the FMP52 family.</text>
</comment>
<evidence type="ECO:0000256" key="6">
    <source>
        <dbReference type="ARBA" id="ARBA00023136"/>
    </source>
</evidence>
<gene>
    <name evidence="7" type="ORF">OIDMADRAFT_163708</name>
</gene>
<evidence type="ECO:0000256" key="2">
    <source>
        <dbReference type="ARBA" id="ARBA00006617"/>
    </source>
</evidence>
<dbReference type="InterPro" id="IPR036291">
    <property type="entry name" value="NAD(P)-bd_dom_sf"/>
</dbReference>
<sequence length="230" mass="24424">MTSTAIVGSTGLVGSHILSTLLSLPSIANVHALARRQPSSSDNKLHPLVSTDSDQWPAQLSTVSPTPTIFFSSLGTTRGAAGSLEKQRKIDYDLNLSLAKAAKDSGVKVYVLISTNSANASSMLPYLKMKGELESSVKELGFEHTVILRPGLILGDRKETRFAEAIARGLADLSGLLGKSIRDAWGQDADVIAQASVSAGLKALQGGDTPKVWEVDQAEIVRLGRTEWKA</sequence>
<evidence type="ECO:0000256" key="1">
    <source>
        <dbReference type="ARBA" id="ARBA00004450"/>
    </source>
</evidence>
<evidence type="ECO:0000256" key="5">
    <source>
        <dbReference type="ARBA" id="ARBA00023128"/>
    </source>
</evidence>
<evidence type="ECO:0008006" key="9">
    <source>
        <dbReference type="Google" id="ProtNLM"/>
    </source>
</evidence>
<dbReference type="SUPFAM" id="SSF51735">
    <property type="entry name" value="NAD(P)-binding Rossmann-fold domains"/>
    <property type="match status" value="1"/>
</dbReference>
<dbReference type="InParanoid" id="A0A0C3HDM3"/>
<dbReference type="FunCoup" id="A0A0C3HDM3">
    <property type="interactions" value="122"/>
</dbReference>
<evidence type="ECO:0000313" key="8">
    <source>
        <dbReference type="Proteomes" id="UP000054321"/>
    </source>
</evidence>
<dbReference type="Gene3D" id="3.40.50.720">
    <property type="entry name" value="NAD(P)-binding Rossmann-like Domain"/>
    <property type="match status" value="1"/>
</dbReference>
<name>A0A0C3HDM3_OIDMZ</name>
<keyword evidence="6" id="KW-0472">Membrane</keyword>
<dbReference type="AlphaFoldDB" id="A0A0C3HDM3"/>
<dbReference type="OrthoDB" id="430436at2759"/>
<dbReference type="EMBL" id="KN832876">
    <property type="protein sequence ID" value="KIN01310.1"/>
    <property type="molecule type" value="Genomic_DNA"/>
</dbReference>
<evidence type="ECO:0000256" key="3">
    <source>
        <dbReference type="ARBA" id="ARBA00022787"/>
    </source>
</evidence>
<keyword evidence="5" id="KW-0496">Mitochondrion</keyword>
<dbReference type="PANTHER" id="PTHR14097">
    <property type="entry name" value="OXIDOREDUCTASE HTATIP2"/>
    <property type="match status" value="1"/>
</dbReference>
<dbReference type="GO" id="GO:0005741">
    <property type="term" value="C:mitochondrial outer membrane"/>
    <property type="evidence" value="ECO:0007669"/>
    <property type="project" value="UniProtKB-SubCell"/>
</dbReference>